<dbReference type="EMBL" id="JAGHQM010000956">
    <property type="protein sequence ID" value="KAH0556970.1"/>
    <property type="molecule type" value="Genomic_DNA"/>
</dbReference>
<name>A0A9P8L9I6_9PEZI</name>
<evidence type="ECO:0000256" key="1">
    <source>
        <dbReference type="SAM" id="MobiDB-lite"/>
    </source>
</evidence>
<gene>
    <name evidence="3" type="ORF">GP486_005241</name>
</gene>
<feature type="domain" description="F-box" evidence="2">
    <location>
        <begin position="9"/>
        <end position="55"/>
    </location>
</feature>
<feature type="compositionally biased region" description="Basic residues" evidence="1">
    <location>
        <begin position="674"/>
        <end position="686"/>
    </location>
</feature>
<comment type="caution">
    <text evidence="3">The sequence shown here is derived from an EMBL/GenBank/DDBJ whole genome shotgun (WGS) entry which is preliminary data.</text>
</comment>
<organism evidence="3 4">
    <name type="scientific">Trichoglossum hirsutum</name>
    <dbReference type="NCBI Taxonomy" id="265104"/>
    <lineage>
        <taxon>Eukaryota</taxon>
        <taxon>Fungi</taxon>
        <taxon>Dikarya</taxon>
        <taxon>Ascomycota</taxon>
        <taxon>Pezizomycotina</taxon>
        <taxon>Geoglossomycetes</taxon>
        <taxon>Geoglossales</taxon>
        <taxon>Geoglossaceae</taxon>
        <taxon>Trichoglossum</taxon>
    </lineage>
</organism>
<dbReference type="InterPro" id="IPR036322">
    <property type="entry name" value="WD40_repeat_dom_sf"/>
</dbReference>
<sequence length="701" mass="77734">MDLPVDRSPDPFARLPSELCAMLLSLLPDEDLIAVSHVSSFLRSQCLDDSLYAPFVKPRLESLLGNAAFFPGDMSRCTPTEIRELICKLPCTSGTSYFDNIDSIRDFFLRQHFLKKSWDSGRAPRVAKLRSPDGHRLPIDRLVVDSTFNQIISIDYSGLVCFWDVETGAVTKTLDLGLGGNTVWDNHGGLMALKDDLLLAGVFVWPVYLPEQKYLVLTLIQAKLQASWSIHICTRDPPSVPVGTRGFTPVSLFTVADPVRSILIEGFMCILGYWGGAVEFWDLQKASTPRKCLRINPPQHFLMIDENYTIFYRRPCLLLSSVDIVRISPRNKDDNNLPDIWNYPAEDIVWEIFTHVVFRDDFFYMMSLKNVKISPVGRNGGVLLALPNSNVIRIDSFWDTVGHTVEGALVTSGPKGCQLRSLAATDGYFSISYTQGEQAWHKQPGAETTVCLYHENGDQIAEYVGYSPVSATIMDPCILVSAEHGRRRPLTIMDFRPRARPNNGPKEVSIPSSVGRQCALRGEGGNWDIGLTLRPTKRNRKKRANASSSRRTKKAPNYSLAEIVNAPEDTSIRSTESTSVSMQVPSNNANTTIGQPQGVVTSWGDAAIQALNSHSGGRGGLLASEILGLVLWSGLRKIMVGQEEDVLREVEEALNSASQAGEVPIERVAACRSAKPRYRSSRPRRGVRGDDRGSGRVFEEE</sequence>
<feature type="region of interest" description="Disordered" evidence="1">
    <location>
        <begin position="674"/>
        <end position="701"/>
    </location>
</feature>
<dbReference type="PROSITE" id="PS50181">
    <property type="entry name" value="FBOX"/>
    <property type="match status" value="1"/>
</dbReference>
<evidence type="ECO:0000313" key="3">
    <source>
        <dbReference type="EMBL" id="KAH0556970.1"/>
    </source>
</evidence>
<feature type="compositionally biased region" description="Basic residues" evidence="1">
    <location>
        <begin position="535"/>
        <end position="554"/>
    </location>
</feature>
<dbReference type="AlphaFoldDB" id="A0A9P8L9I6"/>
<dbReference type="Proteomes" id="UP000750711">
    <property type="component" value="Unassembled WGS sequence"/>
</dbReference>
<evidence type="ECO:0000259" key="2">
    <source>
        <dbReference type="PROSITE" id="PS50181"/>
    </source>
</evidence>
<dbReference type="Gene3D" id="1.20.1280.50">
    <property type="match status" value="1"/>
</dbReference>
<dbReference type="SUPFAM" id="SSF50978">
    <property type="entry name" value="WD40 repeat-like"/>
    <property type="match status" value="1"/>
</dbReference>
<dbReference type="SUPFAM" id="SSF81383">
    <property type="entry name" value="F-box domain"/>
    <property type="match status" value="1"/>
</dbReference>
<dbReference type="InterPro" id="IPR036047">
    <property type="entry name" value="F-box-like_dom_sf"/>
</dbReference>
<accession>A0A9P8L9I6</accession>
<dbReference type="Pfam" id="PF12937">
    <property type="entry name" value="F-box-like"/>
    <property type="match status" value="1"/>
</dbReference>
<proteinExistence type="predicted"/>
<protein>
    <recommendedName>
        <fullName evidence="2">F-box domain-containing protein</fullName>
    </recommendedName>
</protein>
<feature type="region of interest" description="Disordered" evidence="1">
    <location>
        <begin position="529"/>
        <end position="576"/>
    </location>
</feature>
<reference evidence="3" key="1">
    <citation type="submission" date="2021-03" db="EMBL/GenBank/DDBJ databases">
        <title>Comparative genomics and phylogenomic investigation of the class Geoglossomycetes provide insights into ecological specialization and systematics.</title>
        <authorList>
            <person name="Melie T."/>
            <person name="Pirro S."/>
            <person name="Miller A.N."/>
            <person name="Quandt A."/>
        </authorList>
    </citation>
    <scope>NUCLEOTIDE SEQUENCE</scope>
    <source>
        <strain evidence="3">CAQ_001_2017</strain>
    </source>
</reference>
<evidence type="ECO:0000313" key="4">
    <source>
        <dbReference type="Proteomes" id="UP000750711"/>
    </source>
</evidence>
<dbReference type="InterPro" id="IPR001810">
    <property type="entry name" value="F-box_dom"/>
</dbReference>
<keyword evidence="4" id="KW-1185">Reference proteome</keyword>
<feature type="compositionally biased region" description="Basic and acidic residues" evidence="1">
    <location>
        <begin position="687"/>
        <end position="701"/>
    </location>
</feature>